<name>A0A0A8ZAC0_ARUDO</name>
<accession>A0A0A8ZAC0</accession>
<reference evidence="1" key="2">
    <citation type="journal article" date="2015" name="Data Brief">
        <title>Shoot transcriptome of the giant reed, Arundo donax.</title>
        <authorList>
            <person name="Barrero R.A."/>
            <person name="Guerrero F.D."/>
            <person name="Moolhuijzen P."/>
            <person name="Goolsby J.A."/>
            <person name="Tidwell J."/>
            <person name="Bellgard S.E."/>
            <person name="Bellgard M.I."/>
        </authorList>
    </citation>
    <scope>NUCLEOTIDE SEQUENCE</scope>
    <source>
        <tissue evidence="1">Shoot tissue taken approximately 20 cm above the soil surface</tissue>
    </source>
</reference>
<dbReference type="AlphaFoldDB" id="A0A0A8ZAC0"/>
<proteinExistence type="predicted"/>
<evidence type="ECO:0000313" key="1">
    <source>
        <dbReference type="EMBL" id="JAD35766.1"/>
    </source>
</evidence>
<organism evidence="1">
    <name type="scientific">Arundo donax</name>
    <name type="common">Giant reed</name>
    <name type="synonym">Donax arundinaceus</name>
    <dbReference type="NCBI Taxonomy" id="35708"/>
    <lineage>
        <taxon>Eukaryota</taxon>
        <taxon>Viridiplantae</taxon>
        <taxon>Streptophyta</taxon>
        <taxon>Embryophyta</taxon>
        <taxon>Tracheophyta</taxon>
        <taxon>Spermatophyta</taxon>
        <taxon>Magnoliopsida</taxon>
        <taxon>Liliopsida</taxon>
        <taxon>Poales</taxon>
        <taxon>Poaceae</taxon>
        <taxon>PACMAD clade</taxon>
        <taxon>Arundinoideae</taxon>
        <taxon>Arundineae</taxon>
        <taxon>Arundo</taxon>
    </lineage>
</organism>
<sequence length="26" mass="3071">MVVSSDGKLTLYFGAYFIYQRWIAQI</sequence>
<reference evidence="1" key="1">
    <citation type="submission" date="2014-09" db="EMBL/GenBank/DDBJ databases">
        <authorList>
            <person name="Magalhaes I.L.F."/>
            <person name="Oliveira U."/>
            <person name="Santos F.R."/>
            <person name="Vidigal T.H.D.A."/>
            <person name="Brescovit A.D."/>
            <person name="Santos A.J."/>
        </authorList>
    </citation>
    <scope>NUCLEOTIDE SEQUENCE</scope>
    <source>
        <tissue evidence="1">Shoot tissue taken approximately 20 cm above the soil surface</tissue>
    </source>
</reference>
<protein>
    <submittedName>
        <fullName evidence="1">Uncharacterized protein</fullName>
    </submittedName>
</protein>
<dbReference type="EMBL" id="GBRH01262129">
    <property type="protein sequence ID" value="JAD35766.1"/>
    <property type="molecule type" value="Transcribed_RNA"/>
</dbReference>